<organism evidence="2 3">
    <name type="scientific">Prorocentrum cordatum</name>
    <dbReference type="NCBI Taxonomy" id="2364126"/>
    <lineage>
        <taxon>Eukaryota</taxon>
        <taxon>Sar</taxon>
        <taxon>Alveolata</taxon>
        <taxon>Dinophyceae</taxon>
        <taxon>Prorocentrales</taxon>
        <taxon>Prorocentraceae</taxon>
        <taxon>Prorocentrum</taxon>
    </lineage>
</organism>
<accession>A0ABN9W6S3</accession>
<protein>
    <submittedName>
        <fullName evidence="2">Uncharacterized protein</fullName>
    </submittedName>
</protein>
<keyword evidence="3" id="KW-1185">Reference proteome</keyword>
<dbReference type="Proteomes" id="UP001189429">
    <property type="component" value="Unassembled WGS sequence"/>
</dbReference>
<comment type="caution">
    <text evidence="2">The sequence shown here is derived from an EMBL/GenBank/DDBJ whole genome shotgun (WGS) entry which is preliminary data.</text>
</comment>
<dbReference type="EMBL" id="CAUYUJ010018234">
    <property type="protein sequence ID" value="CAK0881840.1"/>
    <property type="molecule type" value="Genomic_DNA"/>
</dbReference>
<keyword evidence="1" id="KW-0812">Transmembrane</keyword>
<gene>
    <name evidence="2" type="ORF">PCOR1329_LOCUS64553</name>
</gene>
<evidence type="ECO:0000313" key="3">
    <source>
        <dbReference type="Proteomes" id="UP001189429"/>
    </source>
</evidence>
<proteinExistence type="predicted"/>
<feature type="transmembrane region" description="Helical" evidence="1">
    <location>
        <begin position="48"/>
        <end position="67"/>
    </location>
</feature>
<keyword evidence="1" id="KW-0472">Membrane</keyword>
<feature type="transmembrane region" description="Helical" evidence="1">
    <location>
        <begin position="22"/>
        <end position="42"/>
    </location>
</feature>
<keyword evidence="1" id="KW-1133">Transmembrane helix</keyword>
<reference evidence="2" key="1">
    <citation type="submission" date="2023-10" db="EMBL/GenBank/DDBJ databases">
        <authorList>
            <person name="Chen Y."/>
            <person name="Shah S."/>
            <person name="Dougan E. K."/>
            <person name="Thang M."/>
            <person name="Chan C."/>
        </authorList>
    </citation>
    <scope>NUCLEOTIDE SEQUENCE [LARGE SCALE GENOMIC DNA]</scope>
</reference>
<sequence>MAESDAGAVFDFRGMRGQVSTFDLLAFDLLAFDGFVVALLAFDVLDALTFALLDGFAIDLFAFDLLAAHGAGGRRRRGPPRRRPARRLRSLARQRLALSALTIARQALEVAQVQVQVQALPSAWTAGLKTAELVESTLDRRRARMPSRRCAVHSTRAAWRRGVGRCSTSWTTASTIGSDATWRAAVGPASVRPPT</sequence>
<evidence type="ECO:0000313" key="2">
    <source>
        <dbReference type="EMBL" id="CAK0881840.1"/>
    </source>
</evidence>
<name>A0ABN9W6S3_9DINO</name>
<evidence type="ECO:0000256" key="1">
    <source>
        <dbReference type="SAM" id="Phobius"/>
    </source>
</evidence>